<name>A0ABT1LHD1_9HYPH</name>
<dbReference type="InterPro" id="IPR014966">
    <property type="entry name" value="FRG-dom"/>
</dbReference>
<reference evidence="2 3" key="1">
    <citation type="submission" date="2022-07" db="EMBL/GenBank/DDBJ databases">
        <authorList>
            <person name="Li W.-J."/>
            <person name="Deng Q.-Q."/>
        </authorList>
    </citation>
    <scope>NUCLEOTIDE SEQUENCE [LARGE SCALE GENOMIC DNA]</scope>
    <source>
        <strain evidence="2 3">SYSU M60028</strain>
    </source>
</reference>
<protein>
    <submittedName>
        <fullName evidence="2">FRG domain-containing protein</fullName>
    </submittedName>
</protein>
<accession>A0ABT1LHD1</accession>
<comment type="caution">
    <text evidence="2">The sequence shown here is derived from an EMBL/GenBank/DDBJ whole genome shotgun (WGS) entry which is preliminary data.</text>
</comment>
<dbReference type="EMBL" id="JANCLU010000030">
    <property type="protein sequence ID" value="MCP8940917.1"/>
    <property type="molecule type" value="Genomic_DNA"/>
</dbReference>
<dbReference type="SMART" id="SM00901">
    <property type="entry name" value="FRG"/>
    <property type="match status" value="1"/>
</dbReference>
<feature type="domain" description="FRG" evidence="1">
    <location>
        <begin position="148"/>
        <end position="249"/>
    </location>
</feature>
<evidence type="ECO:0000313" key="2">
    <source>
        <dbReference type="EMBL" id="MCP8940917.1"/>
    </source>
</evidence>
<evidence type="ECO:0000313" key="3">
    <source>
        <dbReference type="Proteomes" id="UP001205890"/>
    </source>
</evidence>
<dbReference type="Pfam" id="PF08867">
    <property type="entry name" value="FRG"/>
    <property type="match status" value="1"/>
</dbReference>
<sequence>MEGQWFANLTGEINEIIITDIDELDDKYEGHLYLFNSNLTYAIIAHLKFPSKDKRQRIEVRPQPLNPSTGNAFSIEQFRRIYPHDYFPEIVNMHFEKRTRFLQVKIRSHESEKNITFERSRADRKTQIRPERNARTWDKFNSFAVRLEPNRFIFRGQSEPFKLRTAFHRTKRKDLTRFWQFDIPFLHREVCARTSHYFDISNSLQNGAFWNLIQHHGYPTPLLDWSHSPFVAAFFAFHNPRYSRDGDVPVRIFMFDRKQWTEDFPQIESTSGVPFHFSISETLALENERAIPQQAIFTLTNVDDIERFIGEKEKAAKRRYLWAFDLPYSDREKVLQQLRLMGITAASMFPGLDGICKDFRDRHFGIQN</sequence>
<keyword evidence="3" id="KW-1185">Reference proteome</keyword>
<organism evidence="2 3">
    <name type="scientific">Alsobacter ponti</name>
    <dbReference type="NCBI Taxonomy" id="2962936"/>
    <lineage>
        <taxon>Bacteria</taxon>
        <taxon>Pseudomonadati</taxon>
        <taxon>Pseudomonadota</taxon>
        <taxon>Alphaproteobacteria</taxon>
        <taxon>Hyphomicrobiales</taxon>
        <taxon>Alsobacteraceae</taxon>
        <taxon>Alsobacter</taxon>
    </lineage>
</organism>
<dbReference type="Proteomes" id="UP001205890">
    <property type="component" value="Unassembled WGS sequence"/>
</dbReference>
<gene>
    <name evidence="2" type="ORF">NK718_20515</name>
</gene>
<proteinExistence type="predicted"/>
<evidence type="ECO:0000259" key="1">
    <source>
        <dbReference type="SMART" id="SM00901"/>
    </source>
</evidence>
<dbReference type="RefSeq" id="WP_254746216.1">
    <property type="nucleotide sequence ID" value="NZ_JANCLU010000030.1"/>
</dbReference>